<dbReference type="SMART" id="SM00387">
    <property type="entry name" value="HATPase_c"/>
    <property type="match status" value="1"/>
</dbReference>
<evidence type="ECO:0000259" key="3">
    <source>
        <dbReference type="PROSITE" id="PS50109"/>
    </source>
</evidence>
<dbReference type="Pfam" id="PF02518">
    <property type="entry name" value="HATPase_c"/>
    <property type="match status" value="1"/>
</dbReference>
<comment type="caution">
    <text evidence="4">The sequence shown here is derived from an EMBL/GenBank/DDBJ whole genome shotgun (WGS) entry which is preliminary data.</text>
</comment>
<dbReference type="EMBL" id="QYYA01000038">
    <property type="protein sequence ID" value="RJG15008.1"/>
    <property type="molecule type" value="Genomic_DNA"/>
</dbReference>
<dbReference type="AlphaFoldDB" id="A0A418XRG7"/>
<accession>A0A418XRG7</accession>
<dbReference type="GO" id="GO:0004673">
    <property type="term" value="F:protein histidine kinase activity"/>
    <property type="evidence" value="ECO:0007669"/>
    <property type="project" value="UniProtKB-EC"/>
</dbReference>
<dbReference type="PANTHER" id="PTHR43065:SF42">
    <property type="entry name" value="TWO-COMPONENT SENSOR PPRA"/>
    <property type="match status" value="1"/>
</dbReference>
<dbReference type="InterPro" id="IPR003594">
    <property type="entry name" value="HATPase_dom"/>
</dbReference>
<proteinExistence type="predicted"/>
<dbReference type="EC" id="2.7.13.3" evidence="2"/>
<keyword evidence="4" id="KW-0067">ATP-binding</keyword>
<evidence type="ECO:0000256" key="2">
    <source>
        <dbReference type="ARBA" id="ARBA00012438"/>
    </source>
</evidence>
<dbReference type="Gene3D" id="3.30.565.10">
    <property type="entry name" value="Histidine kinase-like ATPase, C-terminal domain"/>
    <property type="match status" value="1"/>
</dbReference>
<evidence type="ECO:0000313" key="4">
    <source>
        <dbReference type="EMBL" id="RJG15008.1"/>
    </source>
</evidence>
<dbReference type="Proteomes" id="UP000283734">
    <property type="component" value="Unassembled WGS sequence"/>
</dbReference>
<name>A0A418XRG7_9GAMM</name>
<dbReference type="SUPFAM" id="SSF55874">
    <property type="entry name" value="ATPase domain of HSP90 chaperone/DNA topoisomerase II/histidine kinase"/>
    <property type="match status" value="1"/>
</dbReference>
<sequence>MNVPGFPVLAHGDSEPLMRILLNLSDNARNAAGDMGSVTLSLTLASDKSDGVKPMIGRHPTLPFAILTVTDTGPGIPEAMLGQIWEQGFSTKGRSGSGRGLALVRNLIESSGAGLAVETCLGSWTKFQVFWSLRT</sequence>
<evidence type="ECO:0000256" key="1">
    <source>
        <dbReference type="ARBA" id="ARBA00000085"/>
    </source>
</evidence>
<dbReference type="InterPro" id="IPR036890">
    <property type="entry name" value="HATPase_C_sf"/>
</dbReference>
<keyword evidence="4" id="KW-0547">Nucleotide-binding</keyword>
<dbReference type="PRINTS" id="PR00344">
    <property type="entry name" value="BCTRLSENSOR"/>
</dbReference>
<gene>
    <name evidence="4" type="ORF">D4A39_16745</name>
</gene>
<comment type="catalytic activity">
    <reaction evidence="1">
        <text>ATP + protein L-histidine = ADP + protein N-phospho-L-histidine.</text>
        <dbReference type="EC" id="2.7.13.3"/>
    </reaction>
</comment>
<dbReference type="InterPro" id="IPR004358">
    <property type="entry name" value="Sig_transdc_His_kin-like_C"/>
</dbReference>
<reference evidence="4 5" key="1">
    <citation type="submission" date="2018-09" db="EMBL/GenBank/DDBJ databases">
        <title>Alcanivorax profundi sp. nov., isolated from 1000 m-depth seawater of the Mariana Trench.</title>
        <authorList>
            <person name="Liu J."/>
        </authorList>
    </citation>
    <scope>NUCLEOTIDE SEQUENCE [LARGE SCALE GENOMIC DNA]</scope>
    <source>
        <strain evidence="4 5">MTEO17</strain>
    </source>
</reference>
<feature type="domain" description="Histidine kinase" evidence="3">
    <location>
        <begin position="1"/>
        <end position="135"/>
    </location>
</feature>
<evidence type="ECO:0000313" key="5">
    <source>
        <dbReference type="Proteomes" id="UP000283734"/>
    </source>
</evidence>
<dbReference type="PROSITE" id="PS50109">
    <property type="entry name" value="HIS_KIN"/>
    <property type="match status" value="1"/>
</dbReference>
<organism evidence="4 5">
    <name type="scientific">Alcanivorax profundi</name>
    <dbReference type="NCBI Taxonomy" id="2338368"/>
    <lineage>
        <taxon>Bacteria</taxon>
        <taxon>Pseudomonadati</taxon>
        <taxon>Pseudomonadota</taxon>
        <taxon>Gammaproteobacteria</taxon>
        <taxon>Oceanospirillales</taxon>
        <taxon>Alcanivoracaceae</taxon>
        <taxon>Alcanivorax</taxon>
    </lineage>
</organism>
<protein>
    <recommendedName>
        <fullName evidence="2">histidine kinase</fullName>
        <ecNumber evidence="2">2.7.13.3</ecNumber>
    </recommendedName>
</protein>
<keyword evidence="5" id="KW-1185">Reference proteome</keyword>
<dbReference type="InterPro" id="IPR005467">
    <property type="entry name" value="His_kinase_dom"/>
</dbReference>
<dbReference type="PANTHER" id="PTHR43065">
    <property type="entry name" value="SENSOR HISTIDINE KINASE"/>
    <property type="match status" value="1"/>
</dbReference>
<dbReference type="GO" id="GO:0005524">
    <property type="term" value="F:ATP binding"/>
    <property type="evidence" value="ECO:0007669"/>
    <property type="project" value="UniProtKB-KW"/>
</dbReference>